<sequence>MSRFPDRRYFARAAHETGFRAGPLETVFRLAHLLGELAADHGGELSLRGGTALNLLHLDVPRLSVDVDLDFVGNTDAEEARRRRPELLAEIELLARAIGYKVVQERPSYAMGHLRLRYRDASGLASFLKLDVNFLDRVPVLPTERRPLRHPFATTSLRSTSRRSRSTSSPSAS</sequence>
<name>A0A7M2YYQ7_9ACTN</name>
<feature type="region of interest" description="Disordered" evidence="1">
    <location>
        <begin position="149"/>
        <end position="173"/>
    </location>
</feature>
<dbReference type="RefSeq" id="WP_114795401.1">
    <property type="nucleotide sequence ID" value="NZ_QQZY01000002.1"/>
</dbReference>
<accession>A0A7M2YYQ7</accession>
<dbReference type="AlphaFoldDB" id="A0A7M2YYQ7"/>
<comment type="caution">
    <text evidence="2">The sequence shown here is derived from an EMBL/GenBank/DDBJ whole genome shotgun (WGS) entry which is preliminary data.</text>
</comment>
<evidence type="ECO:0000313" key="2">
    <source>
        <dbReference type="EMBL" id="RDI75169.1"/>
    </source>
</evidence>
<evidence type="ECO:0000256" key="1">
    <source>
        <dbReference type="SAM" id="MobiDB-lite"/>
    </source>
</evidence>
<gene>
    <name evidence="2" type="ORF">Gocc_0967</name>
</gene>
<dbReference type="Gene3D" id="3.10.450.620">
    <property type="entry name" value="JHP933, nucleotidyltransferase-like core domain"/>
    <property type="match status" value="1"/>
</dbReference>
<dbReference type="InterPro" id="IPR014942">
    <property type="entry name" value="AbiEii"/>
</dbReference>
<proteinExistence type="predicted"/>
<dbReference type="Proteomes" id="UP000254134">
    <property type="component" value="Unassembled WGS sequence"/>
</dbReference>
<reference evidence="3" key="2">
    <citation type="journal article" date="2019" name="MicrobiologyOpen">
        <title>High-quality draft genome sequence of Gaiella occulta isolated from a 150 meter deep mineral water borehole and comparison with the genome sequences of other deep-branching lineages of the phylum Actinobacteria.</title>
        <authorList>
            <person name="Severino R."/>
            <person name="Froufe H.J.C."/>
            <person name="Barroso C."/>
            <person name="Albuquerque L."/>
            <person name="Lobo-da-Cunha A."/>
            <person name="da Costa M.S."/>
            <person name="Egas C."/>
        </authorList>
    </citation>
    <scope>NUCLEOTIDE SEQUENCE [LARGE SCALE GENOMIC DNA]</scope>
    <source>
        <strain evidence="3">F2-233</strain>
    </source>
</reference>
<dbReference type="Pfam" id="PF08843">
    <property type="entry name" value="AbiEii"/>
    <property type="match status" value="1"/>
</dbReference>
<dbReference type="OrthoDB" id="3173139at2"/>
<keyword evidence="3" id="KW-1185">Reference proteome</keyword>
<evidence type="ECO:0000313" key="3">
    <source>
        <dbReference type="Proteomes" id="UP000254134"/>
    </source>
</evidence>
<keyword evidence="2" id="KW-0808">Transferase</keyword>
<dbReference type="GO" id="GO:0016740">
    <property type="term" value="F:transferase activity"/>
    <property type="evidence" value="ECO:0007669"/>
    <property type="project" value="UniProtKB-KW"/>
</dbReference>
<dbReference type="EMBL" id="QQZY01000002">
    <property type="protein sequence ID" value="RDI75169.1"/>
    <property type="molecule type" value="Genomic_DNA"/>
</dbReference>
<protein>
    <submittedName>
        <fullName evidence="2">Nucleotidyl transferase</fullName>
    </submittedName>
</protein>
<reference evidence="2 3" key="1">
    <citation type="submission" date="2018-07" db="EMBL/GenBank/DDBJ databases">
        <title>High-quality-draft genome sequence of Gaiella occulta.</title>
        <authorList>
            <person name="Severino R."/>
            <person name="Froufe H.J.C."/>
            <person name="Rainey F.A."/>
            <person name="Barroso C."/>
            <person name="Albuquerque L."/>
            <person name="Lobo-Da-Cunha A."/>
            <person name="Da Costa M.S."/>
            <person name="Egas C."/>
        </authorList>
    </citation>
    <scope>NUCLEOTIDE SEQUENCE [LARGE SCALE GENOMIC DNA]</scope>
    <source>
        <strain evidence="2 3">F2-233</strain>
    </source>
</reference>
<organism evidence="2 3">
    <name type="scientific">Gaiella occulta</name>
    <dbReference type="NCBI Taxonomy" id="1002870"/>
    <lineage>
        <taxon>Bacteria</taxon>
        <taxon>Bacillati</taxon>
        <taxon>Actinomycetota</taxon>
        <taxon>Thermoleophilia</taxon>
        <taxon>Gaiellales</taxon>
        <taxon>Gaiellaceae</taxon>
        <taxon>Gaiella</taxon>
    </lineage>
</organism>